<dbReference type="AlphaFoldDB" id="A0A1I0DT89"/>
<gene>
    <name evidence="5" type="ORF">SAMN05421676_104149</name>
</gene>
<organism evidence="5 6">
    <name type="scientific">Salinibacillus kushneri</name>
    <dbReference type="NCBI Taxonomy" id="237682"/>
    <lineage>
        <taxon>Bacteria</taxon>
        <taxon>Bacillati</taxon>
        <taxon>Bacillota</taxon>
        <taxon>Bacilli</taxon>
        <taxon>Bacillales</taxon>
        <taxon>Bacillaceae</taxon>
        <taxon>Salinibacillus</taxon>
    </lineage>
</organism>
<protein>
    <recommendedName>
        <fullName evidence="3">Gamma-glutamylcyclotransferase family protein</fullName>
    </recommendedName>
</protein>
<dbReference type="PANTHER" id="PTHR12510:SF4">
    <property type="entry name" value="GAMMA-GLUTAMYLAMINECYCLOTRANSFERASE"/>
    <property type="match status" value="1"/>
</dbReference>
<comment type="similarity">
    <text evidence="1 3">Belongs to the gamma-glutamylcyclotransferase family.</text>
</comment>
<dbReference type="InterPro" id="IPR036568">
    <property type="entry name" value="GGCT-like_sf"/>
</dbReference>
<sequence length="292" mass="34279">MTTMHHVFVYGTLRKHERNEHYLLGDNCIATQAWVLGNLYDTKRGYPAVIRNSHNRVYGEIYEVSSDKLKLLDQLEGYVGNERENHYNRDTAKVYTDQGSMNAIIYLYTEEQGEKLEKIDSGNWKCHRLLEHRNDFLYLAYGSCMDHERFQIAGVNHLFQEIMGCGIAKNFTLEYRIQRPDGGRADMVEVYDNDWVEGKVYKINQQALHYLMKREGVASGLYRPAFIDVEIEEVLYPDVLTFLVSNKESELAPPEHYAKEILRGAHPYVSRTYFNKLNDRLRSHFNMDIRME</sequence>
<dbReference type="Proteomes" id="UP000199095">
    <property type="component" value="Unassembled WGS sequence"/>
</dbReference>
<evidence type="ECO:0000313" key="6">
    <source>
        <dbReference type="Proteomes" id="UP000199095"/>
    </source>
</evidence>
<dbReference type="Pfam" id="PF13772">
    <property type="entry name" value="AIG2_2"/>
    <property type="match status" value="1"/>
</dbReference>
<feature type="active site" description="Proton acceptor" evidence="2">
    <location>
        <position position="76"/>
    </location>
</feature>
<dbReference type="GO" id="GO:0016740">
    <property type="term" value="F:transferase activity"/>
    <property type="evidence" value="ECO:0007669"/>
    <property type="project" value="UniProtKB-KW"/>
</dbReference>
<evidence type="ECO:0000313" key="5">
    <source>
        <dbReference type="EMBL" id="SET35510.1"/>
    </source>
</evidence>
<dbReference type="Gene3D" id="3.10.490.10">
    <property type="entry name" value="Gamma-glutamyl cyclotransferase-like"/>
    <property type="match status" value="2"/>
</dbReference>
<dbReference type="InterPro" id="IPR009288">
    <property type="entry name" value="AIG2-like_dom"/>
</dbReference>
<evidence type="ECO:0000256" key="1">
    <source>
        <dbReference type="ARBA" id="ARBA00008861"/>
    </source>
</evidence>
<keyword evidence="6" id="KW-1185">Reference proteome</keyword>
<dbReference type="SUPFAM" id="SSF110857">
    <property type="entry name" value="Gamma-glutamyl cyclotransferase-like"/>
    <property type="match status" value="2"/>
</dbReference>
<dbReference type="InterPro" id="IPR013024">
    <property type="entry name" value="GGCT-like"/>
</dbReference>
<dbReference type="GO" id="GO:0061929">
    <property type="term" value="F:gamma-glutamylaminecyclotransferase activity"/>
    <property type="evidence" value="ECO:0007669"/>
    <property type="project" value="InterPro"/>
</dbReference>
<dbReference type="GO" id="GO:0005829">
    <property type="term" value="C:cytosol"/>
    <property type="evidence" value="ECO:0007669"/>
    <property type="project" value="TreeGrafter"/>
</dbReference>
<dbReference type="STRING" id="237682.SAMN05421676_104149"/>
<dbReference type="PANTHER" id="PTHR12510">
    <property type="entry name" value="TROPONIN C-AKIN-1 PROTEIN"/>
    <property type="match status" value="1"/>
</dbReference>
<evidence type="ECO:0000256" key="2">
    <source>
        <dbReference type="PIRSR" id="PIRSR639126-1"/>
    </source>
</evidence>
<reference evidence="6" key="1">
    <citation type="submission" date="2016-10" db="EMBL/GenBank/DDBJ databases">
        <authorList>
            <person name="Varghese N."/>
            <person name="Submissions S."/>
        </authorList>
    </citation>
    <scope>NUCLEOTIDE SEQUENCE [LARGE SCALE GENOMIC DNA]</scope>
    <source>
        <strain evidence="6">CGMCC 1.3566</strain>
    </source>
</reference>
<proteinExistence type="inferred from homology"/>
<dbReference type="CDD" id="cd06661">
    <property type="entry name" value="GGCT_like"/>
    <property type="match status" value="2"/>
</dbReference>
<dbReference type="RefSeq" id="WP_177167233.1">
    <property type="nucleotide sequence ID" value="NZ_FOHJ01000004.1"/>
</dbReference>
<dbReference type="EMBL" id="FOHJ01000004">
    <property type="protein sequence ID" value="SET35510.1"/>
    <property type="molecule type" value="Genomic_DNA"/>
</dbReference>
<evidence type="ECO:0000256" key="3">
    <source>
        <dbReference type="RuleBase" id="RU367036"/>
    </source>
</evidence>
<accession>A0A1I0DT89</accession>
<dbReference type="InterPro" id="IPR039126">
    <property type="entry name" value="GGACT"/>
</dbReference>
<name>A0A1I0DT89_9BACI</name>
<evidence type="ECO:0000259" key="4">
    <source>
        <dbReference type="Pfam" id="PF06094"/>
    </source>
</evidence>
<dbReference type="Pfam" id="PF06094">
    <property type="entry name" value="GGACT"/>
    <property type="match status" value="1"/>
</dbReference>
<feature type="domain" description="Gamma-glutamylcyclotransferase AIG2-like" evidence="4">
    <location>
        <begin position="7"/>
        <end position="125"/>
    </location>
</feature>
<keyword evidence="5" id="KW-0808">Transferase</keyword>